<keyword evidence="9" id="KW-1185">Reference proteome</keyword>
<evidence type="ECO:0008006" key="10">
    <source>
        <dbReference type="Google" id="ProtNLM"/>
    </source>
</evidence>
<reference evidence="9" key="1">
    <citation type="journal article" date="2019" name="Int. J. Syst. Evol. Microbiol.">
        <title>The Global Catalogue of Microorganisms (GCM) 10K type strain sequencing project: providing services to taxonomists for standard genome sequencing and annotation.</title>
        <authorList>
            <consortium name="The Broad Institute Genomics Platform"/>
            <consortium name="The Broad Institute Genome Sequencing Center for Infectious Disease"/>
            <person name="Wu L."/>
            <person name="Ma J."/>
        </authorList>
    </citation>
    <scope>NUCLEOTIDE SEQUENCE [LARGE SCALE GENOMIC DNA]</scope>
    <source>
        <strain evidence="9">CGMCC 4.7677</strain>
    </source>
</reference>
<keyword evidence="5 7" id="KW-0472">Membrane</keyword>
<dbReference type="InterPro" id="IPR037294">
    <property type="entry name" value="ABC_BtuC-like"/>
</dbReference>
<feature type="transmembrane region" description="Helical" evidence="7">
    <location>
        <begin position="246"/>
        <end position="266"/>
    </location>
</feature>
<feature type="transmembrane region" description="Helical" evidence="7">
    <location>
        <begin position="56"/>
        <end position="82"/>
    </location>
</feature>
<accession>A0ABQ3IQ01</accession>
<evidence type="ECO:0000256" key="7">
    <source>
        <dbReference type="SAM" id="Phobius"/>
    </source>
</evidence>
<evidence type="ECO:0000313" key="9">
    <source>
        <dbReference type="Proteomes" id="UP000605897"/>
    </source>
</evidence>
<organism evidence="8 9">
    <name type="scientific">Amycolatopsis deserti</name>
    <dbReference type="NCBI Taxonomy" id="185696"/>
    <lineage>
        <taxon>Bacteria</taxon>
        <taxon>Bacillati</taxon>
        <taxon>Actinomycetota</taxon>
        <taxon>Actinomycetes</taxon>
        <taxon>Pseudonocardiales</taxon>
        <taxon>Pseudonocardiaceae</taxon>
        <taxon>Amycolatopsis</taxon>
    </lineage>
</organism>
<dbReference type="Pfam" id="PF00950">
    <property type="entry name" value="ABC-3"/>
    <property type="match status" value="1"/>
</dbReference>
<protein>
    <recommendedName>
        <fullName evidence="10">ABC transporter</fullName>
    </recommendedName>
</protein>
<dbReference type="InterPro" id="IPR001626">
    <property type="entry name" value="ABC_TroCD"/>
</dbReference>
<evidence type="ECO:0000256" key="5">
    <source>
        <dbReference type="ARBA" id="ARBA00023136"/>
    </source>
</evidence>
<gene>
    <name evidence="8" type="ORF">GCM10017786_24080</name>
</gene>
<keyword evidence="6" id="KW-0813">Transport</keyword>
<feature type="transmembrane region" description="Helical" evidence="7">
    <location>
        <begin position="178"/>
        <end position="206"/>
    </location>
</feature>
<comment type="subcellular location">
    <subcellularLocation>
        <location evidence="6">Cell membrane</location>
        <topology evidence="6">Multi-pass membrane protein</topology>
    </subcellularLocation>
    <subcellularLocation>
        <location evidence="1">Membrane</location>
        <topology evidence="1">Multi-pass membrane protein</topology>
    </subcellularLocation>
</comment>
<name>A0ABQ3IQ01_9PSEU</name>
<feature type="transmembrane region" description="Helical" evidence="7">
    <location>
        <begin position="16"/>
        <end position="36"/>
    </location>
</feature>
<dbReference type="SUPFAM" id="SSF69304">
    <property type="entry name" value="Tricorn protease N-terminal domain"/>
    <property type="match status" value="1"/>
</dbReference>
<comment type="caution">
    <text evidence="8">The sequence shown here is derived from an EMBL/GenBank/DDBJ whole genome shotgun (WGS) entry which is preliminary data.</text>
</comment>
<evidence type="ECO:0000256" key="2">
    <source>
        <dbReference type="ARBA" id="ARBA00008034"/>
    </source>
</evidence>
<evidence type="ECO:0000256" key="4">
    <source>
        <dbReference type="ARBA" id="ARBA00022989"/>
    </source>
</evidence>
<feature type="transmembrane region" description="Helical" evidence="7">
    <location>
        <begin position="218"/>
        <end position="239"/>
    </location>
</feature>
<evidence type="ECO:0000256" key="1">
    <source>
        <dbReference type="ARBA" id="ARBA00004141"/>
    </source>
</evidence>
<comment type="similarity">
    <text evidence="2 6">Belongs to the ABC-3 integral membrane protein family.</text>
</comment>
<dbReference type="NCBIfam" id="NF040871">
    <property type="entry name" value="AztB"/>
    <property type="match status" value="1"/>
</dbReference>
<dbReference type="Gene3D" id="1.10.3470.10">
    <property type="entry name" value="ABC transporter involved in vitamin B12 uptake, BtuC"/>
    <property type="match status" value="1"/>
</dbReference>
<dbReference type="CDD" id="cd06550">
    <property type="entry name" value="TM_ABC_iron-siderophores_like"/>
    <property type="match status" value="1"/>
</dbReference>
<feature type="transmembrane region" description="Helical" evidence="7">
    <location>
        <begin position="135"/>
        <end position="157"/>
    </location>
</feature>
<dbReference type="PANTHER" id="PTHR30477">
    <property type="entry name" value="ABC-TRANSPORTER METAL-BINDING PROTEIN"/>
    <property type="match status" value="1"/>
</dbReference>
<feature type="transmembrane region" description="Helical" evidence="7">
    <location>
        <begin position="94"/>
        <end position="115"/>
    </location>
</feature>
<dbReference type="Proteomes" id="UP000605897">
    <property type="component" value="Unassembled WGS sequence"/>
</dbReference>
<keyword evidence="4 7" id="KW-1133">Transmembrane helix</keyword>
<dbReference type="PANTHER" id="PTHR30477:SF13">
    <property type="entry name" value="IRON TRANSPORT SYSTEM MEMBRANE PROTEIN HI_0360-RELATED"/>
    <property type="match status" value="1"/>
</dbReference>
<proteinExistence type="inferred from homology"/>
<evidence type="ECO:0000256" key="6">
    <source>
        <dbReference type="RuleBase" id="RU003943"/>
    </source>
</evidence>
<evidence type="ECO:0000313" key="8">
    <source>
        <dbReference type="EMBL" id="GHE90957.1"/>
    </source>
</evidence>
<dbReference type="EMBL" id="BNAU01000002">
    <property type="protein sequence ID" value="GHE90957.1"/>
    <property type="molecule type" value="Genomic_DNA"/>
</dbReference>
<evidence type="ECO:0000256" key="3">
    <source>
        <dbReference type="ARBA" id="ARBA00022692"/>
    </source>
</evidence>
<keyword evidence="3 6" id="KW-0812">Transmembrane</keyword>
<sequence length="635" mass="65308">MEWLIAPFEVSFVQRAWWGGVLVSGVCALAGTWMVLRGLAFLGDAMSHGMLPGVAIAALLGGSPLLGAACSAGAIAAGVTALGRSRRISQDTSIGLLFVGMLALGVIIVSRSQSFAVDLTGFLFGDVLAVGGRDLLFLSAALAVAAVVALLGHRSFVALTFDERTAHTLGLHPRRAHAALLGLVTLAIVASFHVVGTLLVFGLLVAPPAAALYWARRVPVVMLIAALLGAVATTAGLLISWHWGTAAGATIAAVAVALFGLSALAARLRDRVPRTTLTLLAALPLAACAAEPVPVEPPHGYIEGAEETAEAQPRLVIADRTGEVRVLDLITGQTTELAPAPGADRIATDGRFAYLSAGRTVYLVDSGSWMVDHGDHVHYYRTAPTAAGTRPGGPVVAAHADSAITTLVSEGRTTLKDAGETAGAAIPLGERLVVADGTLEVRGRDGATESVLEPACTDPRGTALTRRGAVFGCADGAVLVSEKDFAAVRIPFPSAVPPGERPVEFSHRPGSTTLTARAGDAGVWVLDATAKTWRPFDTGPVVAVNAVGSGGALLTLTADGVLHALNPETGAETARRPLISGPVDPGATIQVDTNRAYINDVAARVVHEIDYADNLRIARTLPVGIAPALLVETGR</sequence>
<dbReference type="SUPFAM" id="SSF81345">
    <property type="entry name" value="ABC transporter involved in vitamin B12 uptake, BtuC"/>
    <property type="match status" value="1"/>
</dbReference>